<dbReference type="InterPro" id="IPR037056">
    <property type="entry name" value="RNase_H1_N_sf"/>
</dbReference>
<evidence type="ECO:0000256" key="1">
    <source>
        <dbReference type="ARBA" id="ARBA00001946"/>
    </source>
</evidence>
<feature type="compositionally biased region" description="Gly residues" evidence="9">
    <location>
        <begin position="91"/>
        <end position="101"/>
    </location>
</feature>
<evidence type="ECO:0000256" key="9">
    <source>
        <dbReference type="SAM" id="MobiDB-lite"/>
    </source>
</evidence>
<comment type="caution">
    <text evidence="11">The sequence shown here is derived from an EMBL/GenBank/DDBJ whole genome shotgun (WGS) entry which is preliminary data.</text>
</comment>
<keyword evidence="6" id="KW-0255">Endonuclease</keyword>
<comment type="similarity">
    <text evidence="2">Belongs to the RNase H family.</text>
</comment>
<keyword evidence="12" id="KW-1185">Reference proteome</keyword>
<evidence type="ECO:0000256" key="4">
    <source>
        <dbReference type="ARBA" id="ARBA00022722"/>
    </source>
</evidence>
<evidence type="ECO:0000256" key="3">
    <source>
        <dbReference type="ARBA" id="ARBA00012180"/>
    </source>
</evidence>
<comment type="cofactor">
    <cofactor evidence="1">
        <name>Mg(2+)</name>
        <dbReference type="ChEBI" id="CHEBI:18420"/>
    </cofactor>
</comment>
<keyword evidence="8" id="KW-0460">Magnesium</keyword>
<name>A0AAN9HUH0_CROPI</name>
<feature type="region of interest" description="Disordered" evidence="9">
    <location>
        <begin position="83"/>
        <end position="118"/>
    </location>
</feature>
<evidence type="ECO:0000256" key="6">
    <source>
        <dbReference type="ARBA" id="ARBA00022759"/>
    </source>
</evidence>
<dbReference type="Proteomes" id="UP001372338">
    <property type="component" value="Unassembled WGS sequence"/>
</dbReference>
<sequence>MEDGGKGKGISGSKHPWEKGYPCRRRSRYYNVYVGRRTGIYTSWHECHMQVTSFSGASFESFETYEEAKEMWDKQVPWMGGARSICDNGPNGEGSSSGMGSEGESRAGESRVGDVNESQNGGNLEAFIVGLLLGLAKT</sequence>
<evidence type="ECO:0000256" key="8">
    <source>
        <dbReference type="ARBA" id="ARBA00022842"/>
    </source>
</evidence>
<dbReference type="GO" id="GO:0046872">
    <property type="term" value="F:metal ion binding"/>
    <property type="evidence" value="ECO:0007669"/>
    <property type="project" value="UniProtKB-KW"/>
</dbReference>
<evidence type="ECO:0000313" key="11">
    <source>
        <dbReference type="EMBL" id="KAK7251138.1"/>
    </source>
</evidence>
<protein>
    <recommendedName>
        <fullName evidence="3">ribonuclease H</fullName>
        <ecNumber evidence="3">3.1.26.4</ecNumber>
    </recommendedName>
</protein>
<evidence type="ECO:0000256" key="7">
    <source>
        <dbReference type="ARBA" id="ARBA00022801"/>
    </source>
</evidence>
<dbReference type="EMBL" id="JAYWIO010000007">
    <property type="protein sequence ID" value="KAK7251138.1"/>
    <property type="molecule type" value="Genomic_DNA"/>
</dbReference>
<evidence type="ECO:0000256" key="5">
    <source>
        <dbReference type="ARBA" id="ARBA00022723"/>
    </source>
</evidence>
<dbReference type="FunFam" id="3.40.970.10:FF:000001">
    <property type="entry name" value="Ribonuclease H1"/>
    <property type="match status" value="1"/>
</dbReference>
<evidence type="ECO:0000259" key="10">
    <source>
        <dbReference type="Pfam" id="PF01693"/>
    </source>
</evidence>
<evidence type="ECO:0000313" key="12">
    <source>
        <dbReference type="Proteomes" id="UP001372338"/>
    </source>
</evidence>
<keyword evidence="5" id="KW-0479">Metal-binding</keyword>
<dbReference type="SUPFAM" id="SSF55658">
    <property type="entry name" value="L9 N-domain-like"/>
    <property type="match status" value="1"/>
</dbReference>
<proteinExistence type="inferred from homology"/>
<dbReference type="GO" id="GO:0004523">
    <property type="term" value="F:RNA-DNA hybrid ribonuclease activity"/>
    <property type="evidence" value="ECO:0007669"/>
    <property type="project" value="UniProtKB-EC"/>
</dbReference>
<dbReference type="InterPro" id="IPR011320">
    <property type="entry name" value="RNase_H1_N"/>
</dbReference>
<dbReference type="AlphaFoldDB" id="A0AAN9HUH0"/>
<organism evidence="11 12">
    <name type="scientific">Crotalaria pallida</name>
    <name type="common">Smooth rattlebox</name>
    <name type="synonym">Crotalaria striata</name>
    <dbReference type="NCBI Taxonomy" id="3830"/>
    <lineage>
        <taxon>Eukaryota</taxon>
        <taxon>Viridiplantae</taxon>
        <taxon>Streptophyta</taxon>
        <taxon>Embryophyta</taxon>
        <taxon>Tracheophyta</taxon>
        <taxon>Spermatophyta</taxon>
        <taxon>Magnoliopsida</taxon>
        <taxon>eudicotyledons</taxon>
        <taxon>Gunneridae</taxon>
        <taxon>Pentapetalae</taxon>
        <taxon>rosids</taxon>
        <taxon>fabids</taxon>
        <taxon>Fabales</taxon>
        <taxon>Fabaceae</taxon>
        <taxon>Papilionoideae</taxon>
        <taxon>50 kb inversion clade</taxon>
        <taxon>genistoids sensu lato</taxon>
        <taxon>core genistoids</taxon>
        <taxon>Crotalarieae</taxon>
        <taxon>Crotalaria</taxon>
    </lineage>
</organism>
<keyword evidence="4" id="KW-0540">Nuclease</keyword>
<dbReference type="EC" id="3.1.26.4" evidence="3"/>
<evidence type="ECO:0000256" key="2">
    <source>
        <dbReference type="ARBA" id="ARBA00005300"/>
    </source>
</evidence>
<reference evidence="11 12" key="1">
    <citation type="submission" date="2024-01" db="EMBL/GenBank/DDBJ databases">
        <title>The genomes of 5 underutilized Papilionoideae crops provide insights into root nodulation and disease resistanc.</title>
        <authorList>
            <person name="Yuan L."/>
        </authorList>
    </citation>
    <scope>NUCLEOTIDE SEQUENCE [LARGE SCALE GENOMIC DNA]</scope>
    <source>
        <strain evidence="11">ZHUSHIDOU_FW_LH</strain>
        <tissue evidence="11">Leaf</tissue>
    </source>
</reference>
<accession>A0AAN9HUH0</accession>
<feature type="domain" description="Ribonuclease H1 N-terminal" evidence="10">
    <location>
        <begin position="28"/>
        <end position="70"/>
    </location>
</feature>
<dbReference type="InterPro" id="IPR009027">
    <property type="entry name" value="Ribosomal_bL9/RNase_H1_N"/>
</dbReference>
<feature type="compositionally biased region" description="Basic and acidic residues" evidence="9">
    <location>
        <begin position="103"/>
        <end position="114"/>
    </location>
</feature>
<dbReference type="Pfam" id="PF01693">
    <property type="entry name" value="Cauli_VI"/>
    <property type="match status" value="1"/>
</dbReference>
<keyword evidence="7" id="KW-0378">Hydrolase</keyword>
<gene>
    <name evidence="11" type="ORF">RIF29_34075</name>
</gene>
<dbReference type="Gene3D" id="3.40.970.10">
    <property type="entry name" value="Ribonuclease H1, N-terminal domain"/>
    <property type="match status" value="1"/>
</dbReference>